<evidence type="ECO:0000313" key="9">
    <source>
        <dbReference type="EMBL" id="SFE30180.1"/>
    </source>
</evidence>
<dbReference type="PANTHER" id="PTHR43133">
    <property type="entry name" value="RNA POLYMERASE ECF-TYPE SIGMA FACTO"/>
    <property type="match status" value="1"/>
</dbReference>
<dbReference type="Pfam" id="PF08281">
    <property type="entry name" value="Sigma70_r4_2"/>
    <property type="match status" value="1"/>
</dbReference>
<keyword evidence="5" id="KW-0804">Transcription</keyword>
<dbReference type="Pfam" id="PF04542">
    <property type="entry name" value="Sigma70_r2"/>
    <property type="match status" value="1"/>
</dbReference>
<dbReference type="Proteomes" id="UP000199645">
    <property type="component" value="Unassembled WGS sequence"/>
</dbReference>
<dbReference type="RefSeq" id="WP_093608727.1">
    <property type="nucleotide sequence ID" value="NZ_BOMT01000014.1"/>
</dbReference>
<protein>
    <submittedName>
        <fullName evidence="9">RNA polymerase sigma-70 factor, sigma-E family</fullName>
    </submittedName>
</protein>
<dbReference type="CDD" id="cd06171">
    <property type="entry name" value="Sigma70_r4"/>
    <property type="match status" value="1"/>
</dbReference>
<dbReference type="Gene3D" id="1.10.1740.10">
    <property type="match status" value="1"/>
</dbReference>
<dbReference type="InterPro" id="IPR036388">
    <property type="entry name" value="WH-like_DNA-bd_sf"/>
</dbReference>
<reference evidence="9 10" key="1">
    <citation type="submission" date="2016-10" db="EMBL/GenBank/DDBJ databases">
        <authorList>
            <person name="de Groot N.N."/>
        </authorList>
    </citation>
    <scope>NUCLEOTIDE SEQUENCE [LARGE SCALE GENOMIC DNA]</scope>
    <source>
        <strain evidence="9 10">DSM 43019</strain>
    </source>
</reference>
<feature type="domain" description="RNA polymerase sigma factor 70 region 4 type 2" evidence="8">
    <location>
        <begin position="106"/>
        <end position="158"/>
    </location>
</feature>
<organism evidence="9 10">
    <name type="scientific">Actinoplanes philippinensis</name>
    <dbReference type="NCBI Taxonomy" id="35752"/>
    <lineage>
        <taxon>Bacteria</taxon>
        <taxon>Bacillati</taxon>
        <taxon>Actinomycetota</taxon>
        <taxon>Actinomycetes</taxon>
        <taxon>Micromonosporales</taxon>
        <taxon>Micromonosporaceae</taxon>
        <taxon>Actinoplanes</taxon>
    </lineage>
</organism>
<dbReference type="Gene3D" id="1.10.10.10">
    <property type="entry name" value="Winged helix-like DNA-binding domain superfamily/Winged helix DNA-binding domain"/>
    <property type="match status" value="1"/>
</dbReference>
<dbReference type="InterPro" id="IPR014284">
    <property type="entry name" value="RNA_pol_sigma-70_dom"/>
</dbReference>
<proteinExistence type="inferred from homology"/>
<dbReference type="OrthoDB" id="3692620at2"/>
<dbReference type="SUPFAM" id="SSF88659">
    <property type="entry name" value="Sigma3 and sigma4 domains of RNA polymerase sigma factors"/>
    <property type="match status" value="1"/>
</dbReference>
<dbReference type="AlphaFoldDB" id="A0A1I1ZIM8"/>
<dbReference type="InterPro" id="IPR039425">
    <property type="entry name" value="RNA_pol_sigma-70-like"/>
</dbReference>
<name>A0A1I1ZIM8_9ACTN</name>
<comment type="similarity">
    <text evidence="1">Belongs to the sigma-70 factor family. ECF subfamily.</text>
</comment>
<dbReference type="NCBIfam" id="TIGR02983">
    <property type="entry name" value="SigE-fam_strep"/>
    <property type="match status" value="1"/>
</dbReference>
<dbReference type="InterPro" id="IPR013325">
    <property type="entry name" value="RNA_pol_sigma_r2"/>
</dbReference>
<dbReference type="InterPro" id="IPR013324">
    <property type="entry name" value="RNA_pol_sigma_r3/r4-like"/>
</dbReference>
<evidence type="ECO:0000313" key="10">
    <source>
        <dbReference type="Proteomes" id="UP000199645"/>
    </source>
</evidence>
<keyword evidence="3" id="KW-0731">Sigma factor</keyword>
<gene>
    <name evidence="9" type="ORF">SAMN05421541_10163</name>
</gene>
<dbReference type="STRING" id="35752.SAMN05421541_10163"/>
<dbReference type="InterPro" id="IPR014325">
    <property type="entry name" value="RNA_pol_sigma-E_actinobac"/>
</dbReference>
<dbReference type="EMBL" id="FONV01000001">
    <property type="protein sequence ID" value="SFE30180.1"/>
    <property type="molecule type" value="Genomic_DNA"/>
</dbReference>
<evidence type="ECO:0000256" key="6">
    <source>
        <dbReference type="SAM" id="MobiDB-lite"/>
    </source>
</evidence>
<keyword evidence="2" id="KW-0805">Transcription regulation</keyword>
<dbReference type="GO" id="GO:0003677">
    <property type="term" value="F:DNA binding"/>
    <property type="evidence" value="ECO:0007669"/>
    <property type="project" value="UniProtKB-KW"/>
</dbReference>
<dbReference type="NCBIfam" id="TIGR02937">
    <property type="entry name" value="sigma70-ECF"/>
    <property type="match status" value="1"/>
</dbReference>
<evidence type="ECO:0000256" key="3">
    <source>
        <dbReference type="ARBA" id="ARBA00023082"/>
    </source>
</evidence>
<dbReference type="GO" id="GO:0006352">
    <property type="term" value="P:DNA-templated transcription initiation"/>
    <property type="evidence" value="ECO:0007669"/>
    <property type="project" value="InterPro"/>
</dbReference>
<sequence>MKIRRRRHSDETFIDFVAQRSGRLVAHAELLCGNHEQARDIVQTVLVRAYQRWRHIEHDDPYGYVHRAVTNAVTDWWRTAHQRHEQPVGDVPDLPATAENTVEDRGALLAALDRLTIRERTIVVLRYLDDCSERDTAEALGVSLGTVKSTCSRALRKLRVVLSDETPSPGDGGAGPITARWSH</sequence>
<dbReference type="PANTHER" id="PTHR43133:SF50">
    <property type="entry name" value="ECF RNA POLYMERASE SIGMA FACTOR SIGM"/>
    <property type="match status" value="1"/>
</dbReference>
<dbReference type="InterPro" id="IPR013249">
    <property type="entry name" value="RNA_pol_sigma70_r4_t2"/>
</dbReference>
<evidence type="ECO:0000259" key="7">
    <source>
        <dbReference type="Pfam" id="PF04542"/>
    </source>
</evidence>
<dbReference type="InterPro" id="IPR007627">
    <property type="entry name" value="RNA_pol_sigma70_r2"/>
</dbReference>
<evidence type="ECO:0000256" key="2">
    <source>
        <dbReference type="ARBA" id="ARBA00023015"/>
    </source>
</evidence>
<accession>A0A1I1ZIM8</accession>
<evidence type="ECO:0000256" key="1">
    <source>
        <dbReference type="ARBA" id="ARBA00010641"/>
    </source>
</evidence>
<evidence type="ECO:0000256" key="4">
    <source>
        <dbReference type="ARBA" id="ARBA00023125"/>
    </source>
</evidence>
<evidence type="ECO:0000259" key="8">
    <source>
        <dbReference type="Pfam" id="PF08281"/>
    </source>
</evidence>
<dbReference type="GO" id="GO:0016987">
    <property type="term" value="F:sigma factor activity"/>
    <property type="evidence" value="ECO:0007669"/>
    <property type="project" value="UniProtKB-KW"/>
</dbReference>
<keyword evidence="10" id="KW-1185">Reference proteome</keyword>
<feature type="domain" description="RNA polymerase sigma-70 region 2" evidence="7">
    <location>
        <begin position="19"/>
        <end position="80"/>
    </location>
</feature>
<keyword evidence="4" id="KW-0238">DNA-binding</keyword>
<dbReference type="SUPFAM" id="SSF88946">
    <property type="entry name" value="Sigma2 domain of RNA polymerase sigma factors"/>
    <property type="match status" value="1"/>
</dbReference>
<feature type="region of interest" description="Disordered" evidence="6">
    <location>
        <begin position="163"/>
        <end position="183"/>
    </location>
</feature>
<evidence type="ECO:0000256" key="5">
    <source>
        <dbReference type="ARBA" id="ARBA00023163"/>
    </source>
</evidence>